<proteinExistence type="inferred from homology"/>
<name>A0A139HQW7_9PEZI</name>
<feature type="signal peptide" evidence="2">
    <location>
        <begin position="1"/>
        <end position="15"/>
    </location>
</feature>
<dbReference type="InterPro" id="IPR019405">
    <property type="entry name" value="Lactonase_7-beta_prop"/>
</dbReference>
<comment type="similarity">
    <text evidence="1">Belongs to the cycloisomerase 2 family.</text>
</comment>
<dbReference type="EMBL" id="LFZN01000018">
    <property type="protein sequence ID" value="KXT04783.1"/>
    <property type="molecule type" value="Genomic_DNA"/>
</dbReference>
<keyword evidence="4" id="KW-1185">Reference proteome</keyword>
<evidence type="ECO:0000256" key="2">
    <source>
        <dbReference type="SAM" id="SignalP"/>
    </source>
</evidence>
<dbReference type="InterPro" id="IPR015943">
    <property type="entry name" value="WD40/YVTN_repeat-like_dom_sf"/>
</dbReference>
<keyword evidence="2" id="KW-0732">Signal</keyword>
<dbReference type="Pfam" id="PF10282">
    <property type="entry name" value="Lactonase"/>
    <property type="match status" value="1"/>
</dbReference>
<gene>
    <name evidence="3" type="ORF">AC578_9683</name>
</gene>
<dbReference type="PANTHER" id="PTHR30344">
    <property type="entry name" value="6-PHOSPHOGLUCONOLACTONASE-RELATED"/>
    <property type="match status" value="1"/>
</dbReference>
<dbReference type="PANTHER" id="PTHR30344:SF1">
    <property type="entry name" value="6-PHOSPHOGLUCONOLACTONASE"/>
    <property type="match status" value="1"/>
</dbReference>
<protein>
    <recommendedName>
        <fullName evidence="5">6-phosphogluconolactonase</fullName>
    </recommendedName>
</protein>
<dbReference type="InterPro" id="IPR011045">
    <property type="entry name" value="N2O_reductase_N"/>
</dbReference>
<feature type="chain" id="PRO_5013108218" description="6-phosphogluconolactonase" evidence="2">
    <location>
        <begin position="16"/>
        <end position="399"/>
    </location>
</feature>
<dbReference type="OrthoDB" id="9972196at2759"/>
<dbReference type="Gene3D" id="2.130.10.10">
    <property type="entry name" value="YVTN repeat-like/Quinoprotein amine dehydrogenase"/>
    <property type="match status" value="1"/>
</dbReference>
<organism evidence="3 4">
    <name type="scientific">Pseudocercospora eumusae</name>
    <dbReference type="NCBI Taxonomy" id="321146"/>
    <lineage>
        <taxon>Eukaryota</taxon>
        <taxon>Fungi</taxon>
        <taxon>Dikarya</taxon>
        <taxon>Ascomycota</taxon>
        <taxon>Pezizomycotina</taxon>
        <taxon>Dothideomycetes</taxon>
        <taxon>Dothideomycetidae</taxon>
        <taxon>Mycosphaerellales</taxon>
        <taxon>Mycosphaerellaceae</taxon>
        <taxon>Pseudocercospora</taxon>
    </lineage>
</organism>
<dbReference type="SUPFAM" id="SSF50974">
    <property type="entry name" value="Nitrous oxide reductase, N-terminal domain"/>
    <property type="match status" value="1"/>
</dbReference>
<evidence type="ECO:0000313" key="3">
    <source>
        <dbReference type="EMBL" id="KXT04783.1"/>
    </source>
</evidence>
<accession>A0A139HQW7</accession>
<dbReference type="GO" id="GO:0017057">
    <property type="term" value="F:6-phosphogluconolactonase activity"/>
    <property type="evidence" value="ECO:0007669"/>
    <property type="project" value="TreeGrafter"/>
</dbReference>
<evidence type="ECO:0000313" key="4">
    <source>
        <dbReference type="Proteomes" id="UP000070133"/>
    </source>
</evidence>
<evidence type="ECO:0000256" key="1">
    <source>
        <dbReference type="ARBA" id="ARBA00005564"/>
    </source>
</evidence>
<evidence type="ECO:0008006" key="5">
    <source>
        <dbReference type="Google" id="ProtNLM"/>
    </source>
</evidence>
<reference evidence="3 4" key="1">
    <citation type="submission" date="2015-07" db="EMBL/GenBank/DDBJ databases">
        <title>Comparative genomics of the Sigatoka disease complex on banana suggests a link between parallel evolutionary changes in Pseudocercospora fijiensis and Pseudocercospora eumusae and increased virulence on the banana host.</title>
        <authorList>
            <person name="Chang T.-C."/>
            <person name="Salvucci A."/>
            <person name="Crous P.W."/>
            <person name="Stergiopoulos I."/>
        </authorList>
    </citation>
    <scope>NUCLEOTIDE SEQUENCE [LARGE SCALE GENOMIC DNA]</scope>
    <source>
        <strain evidence="3 4">CBS 114824</strain>
    </source>
</reference>
<dbReference type="Proteomes" id="UP000070133">
    <property type="component" value="Unassembled WGS sequence"/>
</dbReference>
<comment type="caution">
    <text evidence="3">The sequence shown here is derived from an EMBL/GenBank/DDBJ whole genome shotgun (WGS) entry which is preliminary data.</text>
</comment>
<dbReference type="InterPro" id="IPR050282">
    <property type="entry name" value="Cycloisomerase_2"/>
</dbReference>
<dbReference type="AlphaFoldDB" id="A0A139HQW7"/>
<sequence length="399" mass="42844">MLFATLLALGATASATVLFVADYSGNITSLSLTHTNANYSLDAIHTNDACAPNPSWLTIDPARGHLYCLNEGLASPNGSLASFSINSDGSLKQITNQTTPNGPVSAVIYGEPAGQRAIALAHYGGSAVSSYLLGSDGNLTFNQEIFYNLTQPGADPDRQDAPHVHEVITDPTGQYVLAADLGADLVRVYCWDIETLQLKELDPLKVKAGTGPRHAAFWSPYSLTGSGDLYFYLVGELSATVTAYKVTYKSDNSGLSFTEIQHEQSTWLYNIPQRNAPAEIHVSPDNRFLIVSNRNDTTFTLPNAIGKSDSIATWQLDEKDGNMIFHQLWPAGGSYPRHFTTNAIGSLVAVGYQMSEAVAILSRDVQSGLIGEPVARIPIAGNVTSVVWYEERALGVLGA</sequence>
<dbReference type="STRING" id="321146.A0A139HQW7"/>